<dbReference type="EMBL" id="FNGI01000007">
    <property type="protein sequence ID" value="SDL77581.1"/>
    <property type="molecule type" value="Genomic_DNA"/>
</dbReference>
<dbReference type="STRING" id="119000.SAMN05661010_02514"/>
<keyword evidence="5" id="KW-0378">Hydrolase</keyword>
<accession>A0A1G9MU97</accession>
<gene>
    <name evidence="8" type="ORF">SAMN05661010_02514</name>
</gene>
<evidence type="ECO:0000256" key="5">
    <source>
        <dbReference type="ARBA" id="ARBA00022801"/>
    </source>
</evidence>
<keyword evidence="6" id="KW-0694">RNA-binding</keyword>
<dbReference type="GO" id="GO:0016787">
    <property type="term" value="F:hydrolase activity"/>
    <property type="evidence" value="ECO:0007669"/>
    <property type="project" value="UniProtKB-KW"/>
</dbReference>
<keyword evidence="9" id="KW-1185">Reference proteome</keyword>
<dbReference type="Pfam" id="PF07927">
    <property type="entry name" value="HicA_toxin"/>
    <property type="match status" value="1"/>
</dbReference>
<sequence length="99" mass="11567">MGRRREKPIDCPELKKILNRLGFHGQPGKGAHEKWVHPCLKGRKRHVIVSCHNAPFHRKILYLMIEQMGLTREEFAQCRESLSYAEEFGRLHDCQADTT</sequence>
<evidence type="ECO:0000256" key="4">
    <source>
        <dbReference type="ARBA" id="ARBA00022759"/>
    </source>
</evidence>
<dbReference type="SUPFAM" id="SSF54786">
    <property type="entry name" value="YcfA/nrd intein domain"/>
    <property type="match status" value="1"/>
</dbReference>
<keyword evidence="3" id="KW-0540">Nuclease</keyword>
<evidence type="ECO:0000313" key="8">
    <source>
        <dbReference type="EMBL" id="SDL77581.1"/>
    </source>
</evidence>
<evidence type="ECO:0000256" key="1">
    <source>
        <dbReference type="ARBA" id="ARBA00006620"/>
    </source>
</evidence>
<organism evidence="8 9">
    <name type="scientific">Modicisalibacter muralis</name>
    <dbReference type="NCBI Taxonomy" id="119000"/>
    <lineage>
        <taxon>Bacteria</taxon>
        <taxon>Pseudomonadati</taxon>
        <taxon>Pseudomonadota</taxon>
        <taxon>Gammaproteobacteria</taxon>
        <taxon>Oceanospirillales</taxon>
        <taxon>Halomonadaceae</taxon>
        <taxon>Modicisalibacter</taxon>
    </lineage>
</organism>
<keyword evidence="2" id="KW-1277">Toxin-antitoxin system</keyword>
<reference evidence="8 9" key="1">
    <citation type="submission" date="2016-10" db="EMBL/GenBank/DDBJ databases">
        <authorList>
            <person name="de Groot N.N."/>
        </authorList>
    </citation>
    <scope>NUCLEOTIDE SEQUENCE [LARGE SCALE GENOMIC DNA]</scope>
    <source>
        <strain evidence="8 9">DSM 14789</strain>
    </source>
</reference>
<proteinExistence type="inferred from homology"/>
<dbReference type="RefSeq" id="WP_353961330.1">
    <property type="nucleotide sequence ID" value="NZ_FNGI01000007.1"/>
</dbReference>
<evidence type="ECO:0000313" key="9">
    <source>
        <dbReference type="Proteomes" id="UP000198654"/>
    </source>
</evidence>
<dbReference type="Gene3D" id="3.30.920.30">
    <property type="entry name" value="Hypothetical protein"/>
    <property type="match status" value="1"/>
</dbReference>
<keyword evidence="4" id="KW-0255">Endonuclease</keyword>
<keyword evidence="7" id="KW-0346">Stress response</keyword>
<comment type="similarity">
    <text evidence="1">Belongs to the HicA mRNA interferase family.</text>
</comment>
<name>A0A1G9MU97_9GAMM</name>
<evidence type="ECO:0000256" key="7">
    <source>
        <dbReference type="ARBA" id="ARBA00023016"/>
    </source>
</evidence>
<evidence type="ECO:0000256" key="2">
    <source>
        <dbReference type="ARBA" id="ARBA00022649"/>
    </source>
</evidence>
<dbReference type="InterPro" id="IPR012933">
    <property type="entry name" value="HicA_mRNA_interferase"/>
</dbReference>
<dbReference type="GO" id="GO:0003729">
    <property type="term" value="F:mRNA binding"/>
    <property type="evidence" value="ECO:0007669"/>
    <property type="project" value="InterPro"/>
</dbReference>
<dbReference type="InterPro" id="IPR038570">
    <property type="entry name" value="HicA_sf"/>
</dbReference>
<dbReference type="Proteomes" id="UP000198654">
    <property type="component" value="Unassembled WGS sequence"/>
</dbReference>
<evidence type="ECO:0000256" key="3">
    <source>
        <dbReference type="ARBA" id="ARBA00022722"/>
    </source>
</evidence>
<protein>
    <submittedName>
        <fullName evidence="8">HicA toxin of toxin-antitoxin</fullName>
    </submittedName>
</protein>
<dbReference type="AlphaFoldDB" id="A0A1G9MU97"/>
<evidence type="ECO:0000256" key="6">
    <source>
        <dbReference type="ARBA" id="ARBA00022884"/>
    </source>
</evidence>
<dbReference type="GO" id="GO:0004519">
    <property type="term" value="F:endonuclease activity"/>
    <property type="evidence" value="ECO:0007669"/>
    <property type="project" value="UniProtKB-KW"/>
</dbReference>